<reference evidence="2" key="1">
    <citation type="journal article" date="2023" name="Front. Plant Sci.">
        <title>Chromosomal-level genome assembly of Melastoma candidum provides insights into trichome evolution.</title>
        <authorList>
            <person name="Zhong Y."/>
            <person name="Wu W."/>
            <person name="Sun C."/>
            <person name="Zou P."/>
            <person name="Liu Y."/>
            <person name="Dai S."/>
            <person name="Zhou R."/>
        </authorList>
    </citation>
    <scope>NUCLEOTIDE SEQUENCE [LARGE SCALE GENOMIC DNA]</scope>
</reference>
<accession>A0ACB9RQS2</accession>
<keyword evidence="2" id="KW-1185">Reference proteome</keyword>
<name>A0ACB9RQS2_9MYRT</name>
<gene>
    <name evidence="1" type="ORF">MLD38_007167</name>
</gene>
<evidence type="ECO:0000313" key="2">
    <source>
        <dbReference type="Proteomes" id="UP001057402"/>
    </source>
</evidence>
<protein>
    <submittedName>
        <fullName evidence="1">Uncharacterized protein</fullName>
    </submittedName>
</protein>
<dbReference type="Proteomes" id="UP001057402">
    <property type="component" value="Chromosome 3"/>
</dbReference>
<sequence>MRIFPIGTRNCYTLRPQQGKDNKYLIRAAFFYGNYDTRNVAPSFNVDIDTNFCFTSNGFDNHHRDVTYVPSRDYIQLCLINAGSGIPFVFVIELCLLENEIYPFESNALALFGRHALGSSKVHHRYPEDDFDRIWLQYALSGAKDASNTTILEINPSTNPYKVPIGVLETAQVLSDTQGWTNSSNSSDSWYIYMYFTEIQELQWSQSRQFSISIDNAVVRTESLQFATVTAFQS</sequence>
<organism evidence="1 2">
    <name type="scientific">Melastoma candidum</name>
    <dbReference type="NCBI Taxonomy" id="119954"/>
    <lineage>
        <taxon>Eukaryota</taxon>
        <taxon>Viridiplantae</taxon>
        <taxon>Streptophyta</taxon>
        <taxon>Embryophyta</taxon>
        <taxon>Tracheophyta</taxon>
        <taxon>Spermatophyta</taxon>
        <taxon>Magnoliopsida</taxon>
        <taxon>eudicotyledons</taxon>
        <taxon>Gunneridae</taxon>
        <taxon>Pentapetalae</taxon>
        <taxon>rosids</taxon>
        <taxon>malvids</taxon>
        <taxon>Myrtales</taxon>
        <taxon>Melastomataceae</taxon>
        <taxon>Melastomatoideae</taxon>
        <taxon>Melastomateae</taxon>
        <taxon>Melastoma</taxon>
    </lineage>
</organism>
<comment type="caution">
    <text evidence="1">The sequence shown here is derived from an EMBL/GenBank/DDBJ whole genome shotgun (WGS) entry which is preliminary data.</text>
</comment>
<dbReference type="EMBL" id="CM042882">
    <property type="protein sequence ID" value="KAI4381050.1"/>
    <property type="molecule type" value="Genomic_DNA"/>
</dbReference>
<evidence type="ECO:0000313" key="1">
    <source>
        <dbReference type="EMBL" id="KAI4381050.1"/>
    </source>
</evidence>
<proteinExistence type="predicted"/>